<sequence length="109" mass="12442">MIYHKSLSEGGWQKLSLMEQLGNIGSEISRAKNWQGKNELYFQNAVSRALELFDLTLEDPRWKGRRGEIARAREVCCDAFFGGKEYNSSLADLISYFDAFARVARANTQ</sequence>
<dbReference type="STRING" id="1798471.A3A21_00660"/>
<organism evidence="1 2">
    <name type="scientific">Candidatus Jorgensenbacteria bacterium RIFCSPLOWO2_01_FULL_45_25b</name>
    <dbReference type="NCBI Taxonomy" id="1798471"/>
    <lineage>
        <taxon>Bacteria</taxon>
        <taxon>Candidatus Joergenseniibacteriota</taxon>
    </lineage>
</organism>
<dbReference type="Proteomes" id="UP000176996">
    <property type="component" value="Unassembled WGS sequence"/>
</dbReference>
<reference evidence="1 2" key="1">
    <citation type="journal article" date="2016" name="Nat. Commun.">
        <title>Thousands of microbial genomes shed light on interconnected biogeochemical processes in an aquifer system.</title>
        <authorList>
            <person name="Anantharaman K."/>
            <person name="Brown C.T."/>
            <person name="Hug L.A."/>
            <person name="Sharon I."/>
            <person name="Castelle C.J."/>
            <person name="Probst A.J."/>
            <person name="Thomas B.C."/>
            <person name="Singh A."/>
            <person name="Wilkins M.J."/>
            <person name="Karaoz U."/>
            <person name="Brodie E.L."/>
            <person name="Williams K.H."/>
            <person name="Hubbard S.S."/>
            <person name="Banfield J.F."/>
        </authorList>
    </citation>
    <scope>NUCLEOTIDE SEQUENCE [LARGE SCALE GENOMIC DNA]</scope>
</reference>
<dbReference type="EMBL" id="MFKK01000032">
    <property type="protein sequence ID" value="OGG40156.1"/>
    <property type="molecule type" value="Genomic_DNA"/>
</dbReference>
<evidence type="ECO:0000313" key="2">
    <source>
        <dbReference type="Proteomes" id="UP000176996"/>
    </source>
</evidence>
<protein>
    <submittedName>
        <fullName evidence="1">Uncharacterized protein</fullName>
    </submittedName>
</protein>
<gene>
    <name evidence="1" type="ORF">A3A21_00660</name>
</gene>
<accession>A0A1F6BTA8</accession>
<name>A0A1F6BTA8_9BACT</name>
<comment type="caution">
    <text evidence="1">The sequence shown here is derived from an EMBL/GenBank/DDBJ whole genome shotgun (WGS) entry which is preliminary data.</text>
</comment>
<dbReference type="AlphaFoldDB" id="A0A1F6BTA8"/>
<proteinExistence type="predicted"/>
<evidence type="ECO:0000313" key="1">
    <source>
        <dbReference type="EMBL" id="OGG40156.1"/>
    </source>
</evidence>